<sequence length="49" mass="5712">MSKYDLFFVVVILSNFFINEYKVVLKSFTRTRPNKSSEGPKPMTLSYTS</sequence>
<evidence type="ECO:0000313" key="3">
    <source>
        <dbReference type="Proteomes" id="UP001603857"/>
    </source>
</evidence>
<keyword evidence="1" id="KW-0812">Transmembrane</keyword>
<keyword evidence="1" id="KW-1133">Transmembrane helix</keyword>
<name>A0ABD1N921_9FABA</name>
<keyword evidence="3" id="KW-1185">Reference proteome</keyword>
<dbReference type="EMBL" id="JBGMDY010000002">
    <property type="protein sequence ID" value="KAL2344431.1"/>
    <property type="molecule type" value="Genomic_DNA"/>
</dbReference>
<protein>
    <submittedName>
        <fullName evidence="2">Uncharacterized protein</fullName>
    </submittedName>
</protein>
<organism evidence="2 3">
    <name type="scientific">Flemingia macrophylla</name>
    <dbReference type="NCBI Taxonomy" id="520843"/>
    <lineage>
        <taxon>Eukaryota</taxon>
        <taxon>Viridiplantae</taxon>
        <taxon>Streptophyta</taxon>
        <taxon>Embryophyta</taxon>
        <taxon>Tracheophyta</taxon>
        <taxon>Spermatophyta</taxon>
        <taxon>Magnoliopsida</taxon>
        <taxon>eudicotyledons</taxon>
        <taxon>Gunneridae</taxon>
        <taxon>Pentapetalae</taxon>
        <taxon>rosids</taxon>
        <taxon>fabids</taxon>
        <taxon>Fabales</taxon>
        <taxon>Fabaceae</taxon>
        <taxon>Papilionoideae</taxon>
        <taxon>50 kb inversion clade</taxon>
        <taxon>NPAAA clade</taxon>
        <taxon>indigoferoid/millettioid clade</taxon>
        <taxon>Phaseoleae</taxon>
        <taxon>Flemingia</taxon>
    </lineage>
</organism>
<proteinExistence type="predicted"/>
<comment type="caution">
    <text evidence="2">The sequence shown here is derived from an EMBL/GenBank/DDBJ whole genome shotgun (WGS) entry which is preliminary data.</text>
</comment>
<gene>
    <name evidence="2" type="ORF">Fmac_005716</name>
</gene>
<accession>A0ABD1N921</accession>
<reference evidence="2 3" key="1">
    <citation type="submission" date="2024-08" db="EMBL/GenBank/DDBJ databases">
        <title>Insights into the chromosomal genome structure of Flemingia macrophylla.</title>
        <authorList>
            <person name="Ding Y."/>
            <person name="Zhao Y."/>
            <person name="Bi W."/>
            <person name="Wu M."/>
            <person name="Zhao G."/>
            <person name="Gong Y."/>
            <person name="Li W."/>
            <person name="Zhang P."/>
        </authorList>
    </citation>
    <scope>NUCLEOTIDE SEQUENCE [LARGE SCALE GENOMIC DNA]</scope>
    <source>
        <strain evidence="2">DYQJB</strain>
        <tissue evidence="2">Leaf</tissue>
    </source>
</reference>
<feature type="transmembrane region" description="Helical" evidence="1">
    <location>
        <begin position="6"/>
        <end position="25"/>
    </location>
</feature>
<evidence type="ECO:0000313" key="2">
    <source>
        <dbReference type="EMBL" id="KAL2344431.1"/>
    </source>
</evidence>
<dbReference type="Proteomes" id="UP001603857">
    <property type="component" value="Unassembled WGS sequence"/>
</dbReference>
<keyword evidence="1" id="KW-0472">Membrane</keyword>
<dbReference type="AlphaFoldDB" id="A0ABD1N921"/>
<evidence type="ECO:0000256" key="1">
    <source>
        <dbReference type="SAM" id="Phobius"/>
    </source>
</evidence>